<dbReference type="GO" id="GO:0004519">
    <property type="term" value="F:endonuclease activity"/>
    <property type="evidence" value="ECO:0007669"/>
    <property type="project" value="UniProtKB-KW"/>
</dbReference>
<name>A0ABV7ZN25_9CORY</name>
<dbReference type="InterPro" id="IPR044925">
    <property type="entry name" value="His-Me_finger_sf"/>
</dbReference>
<dbReference type="Proteomes" id="UP001595751">
    <property type="component" value="Unassembled WGS sequence"/>
</dbReference>
<sequence length="188" mass="21565">MTQPTYDELWLPIPGFEGFYEVSNQGRVRSLGRRVVYADGSVHTHPGKLLRQSICKMGRHRVDLRANGKRSNRLVHRLVLEAFVGPCPPGMECCHFDDNPSNNCLDNLRWGTRMENFDDRARNGIGYQANQTTCKFGHPLEGANLMPSALRKGKRACYACNRAHGYIRYRKELKPKFQEIADGYYQML</sequence>
<evidence type="ECO:0000313" key="3">
    <source>
        <dbReference type="EMBL" id="MFC3848882.1"/>
    </source>
</evidence>
<keyword evidence="4" id="KW-1185">Reference proteome</keyword>
<reference evidence="4" key="1">
    <citation type="journal article" date="2019" name="Int. J. Syst. Evol. Microbiol.">
        <title>The Global Catalogue of Microorganisms (GCM) 10K type strain sequencing project: providing services to taxonomists for standard genome sequencing and annotation.</title>
        <authorList>
            <consortium name="The Broad Institute Genomics Platform"/>
            <consortium name="The Broad Institute Genome Sequencing Center for Infectious Disease"/>
            <person name="Wu L."/>
            <person name="Ma J."/>
        </authorList>
    </citation>
    <scope>NUCLEOTIDE SEQUENCE [LARGE SCALE GENOMIC DNA]</scope>
    <source>
        <strain evidence="4">CCUG 53252</strain>
    </source>
</reference>
<evidence type="ECO:0000259" key="2">
    <source>
        <dbReference type="Pfam" id="PF13392"/>
    </source>
</evidence>
<gene>
    <name evidence="3" type="ORF">ACFORJ_01695</name>
</gene>
<dbReference type="Pfam" id="PF13392">
    <property type="entry name" value="HNH_3"/>
    <property type="match status" value="1"/>
</dbReference>
<keyword evidence="3" id="KW-0255">Endonuclease</keyword>
<comment type="caution">
    <text evidence="3">The sequence shown here is derived from an EMBL/GenBank/DDBJ whole genome shotgun (WGS) entry which is preliminary data.</text>
</comment>
<organism evidence="3 4">
    <name type="scientific">Corynebacterium hansenii</name>
    <dbReference type="NCBI Taxonomy" id="394964"/>
    <lineage>
        <taxon>Bacteria</taxon>
        <taxon>Bacillati</taxon>
        <taxon>Actinomycetota</taxon>
        <taxon>Actinomycetes</taxon>
        <taxon>Mycobacteriales</taxon>
        <taxon>Corynebacteriaceae</taxon>
        <taxon>Corynebacterium</taxon>
    </lineage>
</organism>
<evidence type="ECO:0000313" key="4">
    <source>
        <dbReference type="Proteomes" id="UP001595751"/>
    </source>
</evidence>
<feature type="domain" description="HNH nuclease" evidence="2">
    <location>
        <begin position="73"/>
        <end position="116"/>
    </location>
</feature>
<dbReference type="RefSeq" id="WP_290291756.1">
    <property type="nucleotide sequence ID" value="NZ_CP047211.1"/>
</dbReference>
<dbReference type="InterPro" id="IPR003615">
    <property type="entry name" value="HNH_nuc"/>
</dbReference>
<dbReference type="EMBL" id="JBHRZN010000001">
    <property type="protein sequence ID" value="MFC3848882.1"/>
    <property type="molecule type" value="Genomic_DNA"/>
</dbReference>
<dbReference type="InterPro" id="IPR010902">
    <property type="entry name" value="NUMOD4"/>
</dbReference>
<protein>
    <submittedName>
        <fullName evidence="3">NUMOD4 motif-containing HNH endonuclease</fullName>
    </submittedName>
</protein>
<dbReference type="Gene3D" id="3.90.75.20">
    <property type="match status" value="1"/>
</dbReference>
<evidence type="ECO:0000259" key="1">
    <source>
        <dbReference type="Pfam" id="PF07463"/>
    </source>
</evidence>
<keyword evidence="3" id="KW-0540">Nuclease</keyword>
<proteinExistence type="predicted"/>
<feature type="domain" description="NUMOD4" evidence="1">
    <location>
        <begin position="8"/>
        <end position="65"/>
    </location>
</feature>
<accession>A0ABV7ZN25</accession>
<keyword evidence="3" id="KW-0378">Hydrolase</keyword>
<dbReference type="Pfam" id="PF07463">
    <property type="entry name" value="NUMOD4"/>
    <property type="match status" value="1"/>
</dbReference>
<dbReference type="SUPFAM" id="SSF54060">
    <property type="entry name" value="His-Me finger endonucleases"/>
    <property type="match status" value="1"/>
</dbReference>